<dbReference type="PROSITE" id="PS50262">
    <property type="entry name" value="G_PROTEIN_RECEP_F1_2"/>
    <property type="match status" value="1"/>
</dbReference>
<name>A0A9X6NM67_HYPEX</name>
<dbReference type="Proteomes" id="UP000192578">
    <property type="component" value="Unassembled WGS sequence"/>
</dbReference>
<evidence type="ECO:0000313" key="8">
    <source>
        <dbReference type="Proteomes" id="UP000192578"/>
    </source>
</evidence>
<keyword evidence="2 5" id="KW-0812">Transmembrane</keyword>
<feature type="transmembrane region" description="Helical" evidence="5">
    <location>
        <begin position="67"/>
        <end position="88"/>
    </location>
</feature>
<keyword evidence="8" id="KW-1185">Reference proteome</keyword>
<gene>
    <name evidence="7" type="ORF">BV898_16552</name>
</gene>
<dbReference type="InterPro" id="IPR000276">
    <property type="entry name" value="GPCR_Rhodpsn"/>
</dbReference>
<evidence type="ECO:0000313" key="7">
    <source>
        <dbReference type="EMBL" id="OWA52089.1"/>
    </source>
</evidence>
<dbReference type="Pfam" id="PF00001">
    <property type="entry name" value="7tm_1"/>
    <property type="match status" value="1"/>
</dbReference>
<evidence type="ECO:0000256" key="3">
    <source>
        <dbReference type="ARBA" id="ARBA00022989"/>
    </source>
</evidence>
<protein>
    <recommendedName>
        <fullName evidence="6">G-protein coupled receptors family 1 profile domain-containing protein</fullName>
    </recommendedName>
</protein>
<evidence type="ECO:0000256" key="5">
    <source>
        <dbReference type="SAM" id="Phobius"/>
    </source>
</evidence>
<reference evidence="8" key="1">
    <citation type="submission" date="2017-01" db="EMBL/GenBank/DDBJ databases">
        <title>Comparative genomics of anhydrobiosis in the tardigrade Hypsibius dujardini.</title>
        <authorList>
            <person name="Yoshida Y."/>
            <person name="Koutsovoulos G."/>
            <person name="Laetsch D."/>
            <person name="Stevens L."/>
            <person name="Kumar S."/>
            <person name="Horikawa D."/>
            <person name="Ishino K."/>
            <person name="Komine S."/>
            <person name="Tomita M."/>
            <person name="Blaxter M."/>
            <person name="Arakawa K."/>
        </authorList>
    </citation>
    <scope>NUCLEOTIDE SEQUENCE [LARGE SCALE GENOMIC DNA]</scope>
    <source>
        <strain evidence="8">Z151</strain>
    </source>
</reference>
<feature type="transmembrane region" description="Helical" evidence="5">
    <location>
        <begin position="34"/>
        <end position="55"/>
    </location>
</feature>
<accession>A0A9X6NM67</accession>
<comment type="subcellular location">
    <subcellularLocation>
        <location evidence="1">Membrane</location>
    </subcellularLocation>
</comment>
<comment type="caution">
    <text evidence="7">The sequence shown here is derived from an EMBL/GenBank/DDBJ whole genome shotgun (WGS) entry which is preliminary data.</text>
</comment>
<evidence type="ECO:0000256" key="2">
    <source>
        <dbReference type="ARBA" id="ARBA00022692"/>
    </source>
</evidence>
<proteinExistence type="predicted"/>
<feature type="domain" description="G-protein coupled receptors family 1 profile" evidence="6">
    <location>
        <begin position="46"/>
        <end position="167"/>
    </location>
</feature>
<dbReference type="GO" id="GO:0004930">
    <property type="term" value="F:G protein-coupled receptor activity"/>
    <property type="evidence" value="ECO:0007669"/>
    <property type="project" value="InterPro"/>
</dbReference>
<dbReference type="GO" id="GO:0016020">
    <property type="term" value="C:membrane"/>
    <property type="evidence" value="ECO:0007669"/>
    <property type="project" value="UniProtKB-SubCell"/>
</dbReference>
<feature type="transmembrane region" description="Helical" evidence="5">
    <location>
        <begin position="142"/>
        <end position="162"/>
    </location>
</feature>
<feature type="transmembrane region" description="Helical" evidence="5">
    <location>
        <begin position="108"/>
        <end position="130"/>
    </location>
</feature>
<dbReference type="AlphaFoldDB" id="A0A9X6NM67"/>
<dbReference type="SUPFAM" id="SSF81321">
    <property type="entry name" value="Family A G protein-coupled receptor-like"/>
    <property type="match status" value="1"/>
</dbReference>
<evidence type="ECO:0000259" key="6">
    <source>
        <dbReference type="PROSITE" id="PS50262"/>
    </source>
</evidence>
<dbReference type="InterPro" id="IPR017452">
    <property type="entry name" value="GPCR_Rhodpsn_7TM"/>
</dbReference>
<dbReference type="EMBL" id="MTYJ01000250">
    <property type="protein sequence ID" value="OWA52089.1"/>
    <property type="molecule type" value="Genomic_DNA"/>
</dbReference>
<evidence type="ECO:0000256" key="1">
    <source>
        <dbReference type="ARBA" id="ARBA00004370"/>
    </source>
</evidence>
<evidence type="ECO:0000256" key="4">
    <source>
        <dbReference type="ARBA" id="ARBA00023136"/>
    </source>
</evidence>
<sequence>MAANLSHNVSRELLSPFAIIRPWEFPLLIKVTTYGGFILTVAACLIYLEIVIAFVRNRNLITPFSIHIVSMVAINLITTAVYDPIMLTRNLSREMFRGNYSLCGLYKYLQWTTMSLSALQHGIICVDRWLAIVLPNWYRTKTIRFGVFSTVTVVVYQQLWYLPLFLTDVLLPRIGPDDLCDYTKALLGYQQVVSMND</sequence>
<organism evidence="7 8">
    <name type="scientific">Hypsibius exemplaris</name>
    <name type="common">Freshwater tardigrade</name>
    <dbReference type="NCBI Taxonomy" id="2072580"/>
    <lineage>
        <taxon>Eukaryota</taxon>
        <taxon>Metazoa</taxon>
        <taxon>Ecdysozoa</taxon>
        <taxon>Tardigrada</taxon>
        <taxon>Eutardigrada</taxon>
        <taxon>Parachela</taxon>
        <taxon>Hypsibioidea</taxon>
        <taxon>Hypsibiidae</taxon>
        <taxon>Hypsibius</taxon>
    </lineage>
</organism>
<dbReference type="Gene3D" id="1.20.1070.10">
    <property type="entry name" value="Rhodopsin 7-helix transmembrane proteins"/>
    <property type="match status" value="1"/>
</dbReference>
<dbReference type="CDD" id="cd00637">
    <property type="entry name" value="7tm_classA_rhodopsin-like"/>
    <property type="match status" value="1"/>
</dbReference>
<keyword evidence="4 5" id="KW-0472">Membrane</keyword>
<keyword evidence="3 5" id="KW-1133">Transmembrane helix</keyword>